<evidence type="ECO:0000313" key="12">
    <source>
        <dbReference type="WBParaSite" id="SPAL_0000729900.1"/>
    </source>
</evidence>
<feature type="domain" description="Peptidase M12A" evidence="10">
    <location>
        <begin position="49"/>
        <end position="145"/>
    </location>
</feature>
<keyword evidence="6 9" id="KW-0482">Metalloprotease</keyword>
<protein>
    <recommendedName>
        <fullName evidence="9">Metalloendopeptidase</fullName>
        <ecNumber evidence="9">3.4.24.-</ecNumber>
    </recommendedName>
</protein>
<evidence type="ECO:0000256" key="9">
    <source>
        <dbReference type="RuleBase" id="RU361183"/>
    </source>
</evidence>
<accession>A0A0N5BN19</accession>
<dbReference type="Gene3D" id="2.60.120.290">
    <property type="entry name" value="Spermadhesin, CUB domain"/>
    <property type="match status" value="1"/>
</dbReference>
<keyword evidence="4 9" id="KW-0378">Hydrolase</keyword>
<name>A0A0N5BN19_STREA</name>
<comment type="cofactor">
    <cofactor evidence="9">
        <name>Zn(2+)</name>
        <dbReference type="ChEBI" id="CHEBI:29105"/>
    </cofactor>
    <text evidence="9">Binds 1 zinc ion per subunit.</text>
</comment>
<dbReference type="PRINTS" id="PR00480">
    <property type="entry name" value="ASTACIN"/>
</dbReference>
<dbReference type="InterPro" id="IPR035914">
    <property type="entry name" value="Sperma_CUB_dom_sf"/>
</dbReference>
<dbReference type="InterPro" id="IPR024079">
    <property type="entry name" value="MetalloPept_cat_dom_sf"/>
</dbReference>
<evidence type="ECO:0000256" key="5">
    <source>
        <dbReference type="ARBA" id="ARBA00022833"/>
    </source>
</evidence>
<evidence type="ECO:0000313" key="11">
    <source>
        <dbReference type="Proteomes" id="UP000046392"/>
    </source>
</evidence>
<dbReference type="SUPFAM" id="SSF55486">
    <property type="entry name" value="Metalloproteases ('zincins'), catalytic domain"/>
    <property type="match status" value="1"/>
</dbReference>
<proteinExistence type="predicted"/>
<evidence type="ECO:0000256" key="7">
    <source>
        <dbReference type="ARBA" id="ARBA00023157"/>
    </source>
</evidence>
<dbReference type="STRING" id="174720.A0A0N5BN19"/>
<dbReference type="InterPro" id="IPR000859">
    <property type="entry name" value="CUB_dom"/>
</dbReference>
<evidence type="ECO:0000256" key="1">
    <source>
        <dbReference type="ARBA" id="ARBA00022536"/>
    </source>
</evidence>
<evidence type="ECO:0000259" key="10">
    <source>
        <dbReference type="PROSITE" id="PS51864"/>
    </source>
</evidence>
<dbReference type="Gene3D" id="3.40.390.10">
    <property type="entry name" value="Collagenase (Catalytic Domain)"/>
    <property type="match status" value="1"/>
</dbReference>
<dbReference type="Pfam" id="PF00431">
    <property type="entry name" value="CUB"/>
    <property type="match status" value="1"/>
</dbReference>
<dbReference type="EC" id="3.4.24.-" evidence="9"/>
<dbReference type="Proteomes" id="UP000046392">
    <property type="component" value="Unplaced"/>
</dbReference>
<evidence type="ECO:0000256" key="6">
    <source>
        <dbReference type="ARBA" id="ARBA00023049"/>
    </source>
</evidence>
<dbReference type="InterPro" id="IPR001506">
    <property type="entry name" value="Peptidase_M12A"/>
</dbReference>
<dbReference type="Pfam" id="PF01400">
    <property type="entry name" value="Astacin"/>
    <property type="match status" value="1"/>
</dbReference>
<dbReference type="AlphaFoldDB" id="A0A0N5BN19"/>
<keyword evidence="2 9" id="KW-0645">Protease</keyword>
<dbReference type="WBParaSite" id="SPAL_0000729900.1">
    <property type="protein sequence ID" value="SPAL_0000729900.1"/>
    <property type="gene ID" value="SPAL_0000729900"/>
</dbReference>
<reference evidence="12" key="1">
    <citation type="submission" date="2017-02" db="UniProtKB">
        <authorList>
            <consortium name="WormBaseParasite"/>
        </authorList>
    </citation>
    <scope>IDENTIFICATION</scope>
</reference>
<dbReference type="GO" id="GO:0004222">
    <property type="term" value="F:metalloendopeptidase activity"/>
    <property type="evidence" value="ECO:0007669"/>
    <property type="project" value="UniProtKB-UniRule"/>
</dbReference>
<keyword evidence="11" id="KW-1185">Reference proteome</keyword>
<keyword evidence="5 9" id="KW-0862">Zinc</keyword>
<keyword evidence="3 9" id="KW-0479">Metal-binding</keyword>
<organism evidence="11 12">
    <name type="scientific">Strongyloides papillosus</name>
    <name type="common">Intestinal threadworm</name>
    <dbReference type="NCBI Taxonomy" id="174720"/>
    <lineage>
        <taxon>Eukaryota</taxon>
        <taxon>Metazoa</taxon>
        <taxon>Ecdysozoa</taxon>
        <taxon>Nematoda</taxon>
        <taxon>Chromadorea</taxon>
        <taxon>Rhabditida</taxon>
        <taxon>Tylenchina</taxon>
        <taxon>Panagrolaimomorpha</taxon>
        <taxon>Strongyloidoidea</taxon>
        <taxon>Strongyloididae</taxon>
        <taxon>Strongyloides</taxon>
    </lineage>
</organism>
<evidence type="ECO:0000256" key="3">
    <source>
        <dbReference type="ARBA" id="ARBA00022723"/>
    </source>
</evidence>
<dbReference type="PANTHER" id="PTHR10127">
    <property type="entry name" value="DISCOIDIN, CUB, EGF, LAMININ , AND ZINC METALLOPROTEASE DOMAIN CONTAINING"/>
    <property type="match status" value="1"/>
</dbReference>
<dbReference type="SUPFAM" id="SSF49854">
    <property type="entry name" value="Spermadhesin, CUB domain"/>
    <property type="match status" value="1"/>
</dbReference>
<dbReference type="GO" id="GO:0006508">
    <property type="term" value="P:proteolysis"/>
    <property type="evidence" value="ECO:0007669"/>
    <property type="project" value="UniProtKB-KW"/>
</dbReference>
<evidence type="ECO:0000256" key="2">
    <source>
        <dbReference type="ARBA" id="ARBA00022670"/>
    </source>
</evidence>
<dbReference type="PANTHER" id="PTHR10127:SF780">
    <property type="entry name" value="METALLOENDOPEPTIDASE"/>
    <property type="match status" value="1"/>
</dbReference>
<keyword evidence="7" id="KW-1015">Disulfide bond</keyword>
<comment type="caution">
    <text evidence="8">Lacks conserved residue(s) required for the propagation of feature annotation.</text>
</comment>
<evidence type="ECO:0000256" key="4">
    <source>
        <dbReference type="ARBA" id="ARBA00022801"/>
    </source>
</evidence>
<dbReference type="GO" id="GO:0046872">
    <property type="term" value="F:metal ion binding"/>
    <property type="evidence" value="ECO:0007669"/>
    <property type="project" value="UniProtKB-KW"/>
</dbReference>
<dbReference type="PROSITE" id="PS51864">
    <property type="entry name" value="ASTACIN"/>
    <property type="match status" value="1"/>
</dbReference>
<keyword evidence="1" id="KW-0245">EGF-like domain</keyword>
<evidence type="ECO:0000256" key="8">
    <source>
        <dbReference type="PROSITE-ProRule" id="PRU01211"/>
    </source>
</evidence>
<sequence length="302" mass="35143">MSTHFMNHTKSMKCLMENTHNITTIPSYNYTLPKIICYFPKRRKTAIMFHEMSRHDRDDYIDVKYENIKSGSQFNFDRYELIRALPYDLKYDFGSVMHYNRYITTKNRQETMVPKDKYKSYLKTIGQSTRFGFNDAKQLNIHYCSDRCPEPKLRCKMNGYSNPNNCTVCKCPEFYTGTLCTKLKPSDEECGRGRFLKTKRTYQNLIVNGIKSCYFQITAPKGRKVRLYIEKTDLLDSYVCQPDQGLEIKFLADKSVSGAVLCGINTKMVILSENNVVTMKYVGLTSNSTVKIKYRDTSLSLS</sequence>